<name>A0AAN8F5B6_TRICO</name>
<dbReference type="Proteomes" id="UP001331761">
    <property type="component" value="Unassembled WGS sequence"/>
</dbReference>
<accession>A0AAN8F5B6</accession>
<evidence type="ECO:0000313" key="2">
    <source>
        <dbReference type="Proteomes" id="UP001331761"/>
    </source>
</evidence>
<protein>
    <submittedName>
        <fullName evidence="1">Uncharacterized protein</fullName>
    </submittedName>
</protein>
<dbReference type="AlphaFoldDB" id="A0AAN8F5B6"/>
<comment type="caution">
    <text evidence="1">The sequence shown here is derived from an EMBL/GenBank/DDBJ whole genome shotgun (WGS) entry which is preliminary data.</text>
</comment>
<organism evidence="1 2">
    <name type="scientific">Trichostrongylus colubriformis</name>
    <name type="common">Black scour worm</name>
    <dbReference type="NCBI Taxonomy" id="6319"/>
    <lineage>
        <taxon>Eukaryota</taxon>
        <taxon>Metazoa</taxon>
        <taxon>Ecdysozoa</taxon>
        <taxon>Nematoda</taxon>
        <taxon>Chromadorea</taxon>
        <taxon>Rhabditida</taxon>
        <taxon>Rhabditina</taxon>
        <taxon>Rhabditomorpha</taxon>
        <taxon>Strongyloidea</taxon>
        <taxon>Trichostrongylidae</taxon>
        <taxon>Trichostrongylus</taxon>
    </lineage>
</organism>
<proteinExistence type="predicted"/>
<keyword evidence="2" id="KW-1185">Reference proteome</keyword>
<evidence type="ECO:0000313" key="1">
    <source>
        <dbReference type="EMBL" id="KAK5967737.1"/>
    </source>
</evidence>
<gene>
    <name evidence="1" type="ORF">GCK32_021017</name>
</gene>
<reference evidence="1 2" key="1">
    <citation type="submission" date="2019-10" db="EMBL/GenBank/DDBJ databases">
        <title>Assembly and Annotation for the nematode Trichostrongylus colubriformis.</title>
        <authorList>
            <person name="Martin J."/>
        </authorList>
    </citation>
    <scope>NUCLEOTIDE SEQUENCE [LARGE SCALE GENOMIC DNA]</scope>
    <source>
        <strain evidence="1">G859</strain>
        <tissue evidence="1">Whole worm</tissue>
    </source>
</reference>
<dbReference type="EMBL" id="WIXE01022176">
    <property type="protein sequence ID" value="KAK5967737.1"/>
    <property type="molecule type" value="Genomic_DNA"/>
</dbReference>
<sequence length="52" mass="6092">MLLAGRYLKKIFIGCCLLDWQINLTYSQYDYSALLLPLSTSDGISKYFFKYL</sequence>